<dbReference type="VEuPathDB" id="FungiDB:PITG_14939"/>
<dbReference type="InterPro" id="IPR036607">
    <property type="entry name" value="PRKCSH"/>
</dbReference>
<evidence type="ECO:0000256" key="6">
    <source>
        <dbReference type="SAM" id="MobiDB-lite"/>
    </source>
</evidence>
<feature type="region of interest" description="Disordered" evidence="6">
    <location>
        <begin position="252"/>
        <end position="318"/>
    </location>
</feature>
<evidence type="ECO:0000256" key="1">
    <source>
        <dbReference type="ARBA" id="ARBA00022387"/>
    </source>
</evidence>
<dbReference type="GO" id="GO:0006491">
    <property type="term" value="P:N-glycan processing"/>
    <property type="evidence" value="ECO:0007669"/>
    <property type="project" value="TreeGrafter"/>
</dbReference>
<keyword evidence="5" id="KW-0175">Coiled coil</keyword>
<accession>D0NPD2</accession>
<evidence type="ECO:0000256" key="3">
    <source>
        <dbReference type="ARBA" id="ARBA00022824"/>
    </source>
</evidence>
<dbReference type="OMA" id="YENGQHC"/>
<organism evidence="9 10">
    <name type="scientific">Phytophthora infestans (strain T30-4)</name>
    <name type="common">Potato late blight agent</name>
    <dbReference type="NCBI Taxonomy" id="403677"/>
    <lineage>
        <taxon>Eukaryota</taxon>
        <taxon>Sar</taxon>
        <taxon>Stramenopiles</taxon>
        <taxon>Oomycota</taxon>
        <taxon>Peronosporomycetes</taxon>
        <taxon>Peronosporales</taxon>
        <taxon>Peronosporaceae</taxon>
        <taxon>Phytophthora</taxon>
    </lineage>
</organism>
<feature type="compositionally biased region" description="Basic and acidic residues" evidence="6">
    <location>
        <begin position="252"/>
        <end position="295"/>
    </location>
</feature>
<dbReference type="Gene3D" id="2.70.130.10">
    <property type="entry name" value="Mannose-6-phosphate receptor binding domain"/>
    <property type="match status" value="1"/>
</dbReference>
<dbReference type="PANTHER" id="PTHR12630">
    <property type="entry name" value="N-LINKED OLIGOSACCHARIDE PROCESSING"/>
    <property type="match status" value="1"/>
</dbReference>
<keyword evidence="2 7" id="KW-0732">Signal</keyword>
<dbReference type="InParanoid" id="D0NPD2"/>
<reference evidence="10" key="1">
    <citation type="journal article" date="2009" name="Nature">
        <title>Genome sequence and analysis of the Irish potato famine pathogen Phytophthora infestans.</title>
        <authorList>
            <consortium name="The Broad Institute Genome Sequencing Platform"/>
            <person name="Haas B.J."/>
            <person name="Kamoun S."/>
            <person name="Zody M.C."/>
            <person name="Jiang R.H."/>
            <person name="Handsaker R.E."/>
            <person name="Cano L.M."/>
            <person name="Grabherr M."/>
            <person name="Kodira C.D."/>
            <person name="Raffaele S."/>
            <person name="Torto-Alalibo T."/>
            <person name="Bozkurt T.O."/>
            <person name="Ah-Fong A.M."/>
            <person name="Alvarado L."/>
            <person name="Anderson V.L."/>
            <person name="Armstrong M.R."/>
            <person name="Avrova A."/>
            <person name="Baxter L."/>
            <person name="Beynon J."/>
            <person name="Boevink P.C."/>
            <person name="Bollmann S.R."/>
            <person name="Bos J.I."/>
            <person name="Bulone V."/>
            <person name="Cai G."/>
            <person name="Cakir C."/>
            <person name="Carrington J.C."/>
            <person name="Chawner M."/>
            <person name="Conti L."/>
            <person name="Costanzo S."/>
            <person name="Ewan R."/>
            <person name="Fahlgren N."/>
            <person name="Fischbach M.A."/>
            <person name="Fugelstad J."/>
            <person name="Gilroy E.M."/>
            <person name="Gnerre S."/>
            <person name="Green P.J."/>
            <person name="Grenville-Briggs L.J."/>
            <person name="Griffith J."/>
            <person name="Grunwald N.J."/>
            <person name="Horn K."/>
            <person name="Horner N.R."/>
            <person name="Hu C.H."/>
            <person name="Huitema E."/>
            <person name="Jeong D.H."/>
            <person name="Jones A.M."/>
            <person name="Jones J.D."/>
            <person name="Jones R.W."/>
            <person name="Karlsson E.K."/>
            <person name="Kunjeti S.G."/>
            <person name="Lamour K."/>
            <person name="Liu Z."/>
            <person name="Ma L."/>
            <person name="Maclean D."/>
            <person name="Chibucos M.C."/>
            <person name="McDonald H."/>
            <person name="McWalters J."/>
            <person name="Meijer H.J."/>
            <person name="Morgan W."/>
            <person name="Morris P.F."/>
            <person name="Munro C.A."/>
            <person name="O'Neill K."/>
            <person name="Ospina-Giraldo M."/>
            <person name="Pinzon A."/>
            <person name="Pritchard L."/>
            <person name="Ramsahoye B."/>
            <person name="Ren Q."/>
            <person name="Restrepo S."/>
            <person name="Roy S."/>
            <person name="Sadanandom A."/>
            <person name="Savidor A."/>
            <person name="Schornack S."/>
            <person name="Schwartz D.C."/>
            <person name="Schumann U.D."/>
            <person name="Schwessinger B."/>
            <person name="Seyer L."/>
            <person name="Sharpe T."/>
            <person name="Silvar C."/>
            <person name="Song J."/>
            <person name="Studholme D.J."/>
            <person name="Sykes S."/>
            <person name="Thines M."/>
            <person name="van de Vondervoort P.J."/>
            <person name="Phuntumart V."/>
            <person name="Wawra S."/>
            <person name="Weide R."/>
            <person name="Win J."/>
            <person name="Young C."/>
            <person name="Zhou S."/>
            <person name="Fry W."/>
            <person name="Meyers B.C."/>
            <person name="van West P."/>
            <person name="Ristaino J."/>
            <person name="Govers F."/>
            <person name="Birch P.R."/>
            <person name="Whisson S.C."/>
            <person name="Judelson H.S."/>
            <person name="Nusbaum C."/>
        </authorList>
    </citation>
    <scope>NUCLEOTIDE SEQUENCE [LARGE SCALE GENOMIC DNA]</scope>
    <source>
        <strain evidence="10">T30-4</strain>
    </source>
</reference>
<dbReference type="PROSITE" id="PS51257">
    <property type="entry name" value="PROKAR_LIPOPROTEIN"/>
    <property type="match status" value="1"/>
</dbReference>
<dbReference type="SUPFAM" id="SSF50911">
    <property type="entry name" value="Mannose 6-phosphate receptor domain"/>
    <property type="match status" value="1"/>
</dbReference>
<evidence type="ECO:0000313" key="10">
    <source>
        <dbReference type="Proteomes" id="UP000006643"/>
    </source>
</evidence>
<dbReference type="InterPro" id="IPR039794">
    <property type="entry name" value="Gtb1-like"/>
</dbReference>
<gene>
    <name evidence="9" type="ORF">PITG_14939</name>
</gene>
<protein>
    <recommendedName>
        <fullName evidence="1">Glucosidase 2 subunit beta</fullName>
    </recommendedName>
</protein>
<dbReference type="Proteomes" id="UP000006643">
    <property type="component" value="Unassembled WGS sequence"/>
</dbReference>
<dbReference type="Pfam" id="PF12999">
    <property type="entry name" value="PRKCSH-like"/>
    <property type="match status" value="1"/>
</dbReference>
<feature type="coiled-coil region" evidence="5">
    <location>
        <begin position="149"/>
        <end position="209"/>
    </location>
</feature>
<dbReference type="KEGG" id="pif:PITG_14939"/>
<evidence type="ECO:0000259" key="8">
    <source>
        <dbReference type="PROSITE" id="PS51914"/>
    </source>
</evidence>
<dbReference type="AlphaFoldDB" id="D0NPD2"/>
<evidence type="ECO:0000313" key="9">
    <source>
        <dbReference type="EMBL" id="EEY62474.1"/>
    </source>
</evidence>
<feature type="signal peptide" evidence="7">
    <location>
        <begin position="1"/>
        <end position="19"/>
    </location>
</feature>
<feature type="coiled-coil region" evidence="5">
    <location>
        <begin position="347"/>
        <end position="374"/>
    </location>
</feature>
<dbReference type="InterPro" id="IPR028146">
    <property type="entry name" value="PRKCSH_N"/>
</dbReference>
<evidence type="ECO:0000256" key="5">
    <source>
        <dbReference type="SAM" id="Coils"/>
    </source>
</evidence>
<sequence length="516" mass="58039">MVLQRLAATLALLSACAHASDWRGISPELQHKLTAVSSFTCDNSQQRLELSRLNDNYCDCMDGSDEPGTSACSHTAAVFHCVNAGFFSTDVPTSRVNDGICDCCDGSDEFASGVSCASQCAEKMEAFKADKKDLIEQVDAGLKDRVTLAAEAQKLWDEEQEKKKQLETSASSLKVMVEQLEARKAEEERQEAQEKVKRIAASKNEILAQLGLLDLSKEQLLSIILEIGRNGVSAKHELLPIVRKEREIAHEGEEELAKTVTEEKDEAFKERDDAREKETRRIEKLIEEREEKKTQAEAAEDGETVETASTQEEDLTLPEVETRPIDLLYEDLAASERYEWVQAVLTRKQHEDTKKELTEEEKKLSETQKRLEKNYGEDHVFFALRDKCVESEAGQYTYKVCFFGKATQDHTKLGDMEDIKSSESTEGEDSTLTVKEIKFSNGQKCWNGPNRSLTITMECGPEPMHLSEIEEPSTCVYSAKLRTPAVCSEEDRERIMILDDAKIAPHHIEVEVKPTL</sequence>
<dbReference type="RefSeq" id="XP_002899110.1">
    <property type="nucleotide sequence ID" value="XM_002899064.1"/>
</dbReference>
<dbReference type="EMBL" id="DS028150">
    <property type="protein sequence ID" value="EEY62474.1"/>
    <property type="molecule type" value="Genomic_DNA"/>
</dbReference>
<dbReference type="GO" id="GO:0017177">
    <property type="term" value="C:glucosidase II complex"/>
    <property type="evidence" value="ECO:0007669"/>
    <property type="project" value="TreeGrafter"/>
</dbReference>
<dbReference type="GeneID" id="9468116"/>
<keyword evidence="10" id="KW-1185">Reference proteome</keyword>
<evidence type="ECO:0000256" key="4">
    <source>
        <dbReference type="ARBA" id="ARBA00023157"/>
    </source>
</evidence>
<evidence type="ECO:0000256" key="7">
    <source>
        <dbReference type="SAM" id="SignalP"/>
    </source>
</evidence>
<feature type="chain" id="PRO_5003012267" description="Glucosidase 2 subunit beta" evidence="7">
    <location>
        <begin position="20"/>
        <end position="516"/>
    </location>
</feature>
<dbReference type="HOGENOM" id="CLU_016834_1_0_1"/>
<dbReference type="PANTHER" id="PTHR12630:SF1">
    <property type="entry name" value="GLUCOSIDASE 2 SUBUNIT BETA"/>
    <property type="match status" value="1"/>
</dbReference>
<dbReference type="OrthoDB" id="28322at2759"/>
<dbReference type="eggNOG" id="KOG2397">
    <property type="taxonomic scope" value="Eukaryota"/>
</dbReference>
<keyword evidence="4" id="KW-1015">Disulfide bond</keyword>
<dbReference type="PROSITE" id="PS51914">
    <property type="entry name" value="MRH"/>
    <property type="match status" value="1"/>
</dbReference>
<proteinExistence type="predicted"/>
<dbReference type="InterPro" id="IPR044865">
    <property type="entry name" value="MRH_dom"/>
</dbReference>
<name>D0NPD2_PHYIT</name>
<feature type="domain" description="MRH" evidence="8">
    <location>
        <begin position="386"/>
        <end position="489"/>
    </location>
</feature>
<keyword evidence="3" id="KW-0256">Endoplasmic reticulum</keyword>
<dbReference type="InterPro" id="IPR009011">
    <property type="entry name" value="Man6P_isomerase_rcpt-bd_dom_sf"/>
</dbReference>
<dbReference type="Pfam" id="PF13015">
    <property type="entry name" value="PRKCSH_1"/>
    <property type="match status" value="1"/>
</dbReference>
<dbReference type="STRING" id="403677.D0NPD2"/>
<evidence type="ECO:0000256" key="2">
    <source>
        <dbReference type="ARBA" id="ARBA00022729"/>
    </source>
</evidence>